<dbReference type="GO" id="GO:0005524">
    <property type="term" value="F:ATP binding"/>
    <property type="evidence" value="ECO:0007669"/>
    <property type="project" value="UniProtKB-UniRule"/>
</dbReference>
<feature type="region of interest" description="Disordered" evidence="13">
    <location>
        <begin position="852"/>
        <end position="908"/>
    </location>
</feature>
<dbReference type="InterPro" id="IPR051681">
    <property type="entry name" value="Ser/Thr_Kinases-Pseudokinases"/>
</dbReference>
<keyword evidence="6 12" id="KW-0547">Nucleotide-binding</keyword>
<feature type="region of interest" description="Disordered" evidence="13">
    <location>
        <begin position="339"/>
        <end position="464"/>
    </location>
</feature>
<dbReference type="EC" id="2.7.11.1" evidence="3"/>
<feature type="domain" description="Protein kinase" evidence="14">
    <location>
        <begin position="1698"/>
        <end position="1954"/>
    </location>
</feature>
<evidence type="ECO:0000256" key="8">
    <source>
        <dbReference type="ARBA" id="ARBA00022840"/>
    </source>
</evidence>
<dbReference type="PANTHER" id="PTHR44329">
    <property type="entry name" value="SERINE/THREONINE-PROTEIN KINASE TNNI3K-RELATED"/>
    <property type="match status" value="1"/>
</dbReference>
<dbReference type="FunFam" id="3.30.200.20:FF:000060">
    <property type="entry name" value="Serine/threonine-protein kinase isoform 1"/>
    <property type="match status" value="1"/>
</dbReference>
<evidence type="ECO:0000256" key="5">
    <source>
        <dbReference type="ARBA" id="ARBA00022679"/>
    </source>
</evidence>
<dbReference type="InterPro" id="IPR011009">
    <property type="entry name" value="Kinase-like_dom_sf"/>
</dbReference>
<keyword evidence="16" id="KW-1185">Reference proteome</keyword>
<dbReference type="Gene3D" id="3.30.200.20">
    <property type="entry name" value="Phosphorylase Kinase, domain 1"/>
    <property type="match status" value="1"/>
</dbReference>
<feature type="compositionally biased region" description="Low complexity" evidence="13">
    <location>
        <begin position="374"/>
        <end position="387"/>
    </location>
</feature>
<dbReference type="FunFam" id="1.10.510.10:FF:000476">
    <property type="entry name" value="PAS domain-containing protein tyrosine kinase family protein"/>
    <property type="match status" value="1"/>
</dbReference>
<feature type="compositionally biased region" description="Gly residues" evidence="13">
    <location>
        <begin position="421"/>
        <end position="462"/>
    </location>
</feature>
<evidence type="ECO:0000313" key="15">
    <source>
        <dbReference type="EMBL" id="KAG2433495.1"/>
    </source>
</evidence>
<feature type="compositionally biased region" description="Gly residues" evidence="13">
    <location>
        <begin position="877"/>
        <end position="888"/>
    </location>
</feature>
<feature type="compositionally biased region" description="Low complexity" evidence="13">
    <location>
        <begin position="943"/>
        <end position="973"/>
    </location>
</feature>
<dbReference type="PANTHER" id="PTHR44329:SF298">
    <property type="entry name" value="MIXED LINEAGE KINASE DOMAIN-LIKE PROTEIN"/>
    <property type="match status" value="1"/>
</dbReference>
<dbReference type="EMBL" id="JAEHOD010000062">
    <property type="protein sequence ID" value="KAG2433495.1"/>
    <property type="molecule type" value="Genomic_DNA"/>
</dbReference>
<organism evidence="15 16">
    <name type="scientific">Chlamydomonas schloesseri</name>
    <dbReference type="NCBI Taxonomy" id="2026947"/>
    <lineage>
        <taxon>Eukaryota</taxon>
        <taxon>Viridiplantae</taxon>
        <taxon>Chlorophyta</taxon>
        <taxon>core chlorophytes</taxon>
        <taxon>Chlorophyceae</taxon>
        <taxon>CS clade</taxon>
        <taxon>Chlamydomonadales</taxon>
        <taxon>Chlamydomonadaceae</taxon>
        <taxon>Chlamydomonas</taxon>
    </lineage>
</organism>
<dbReference type="SMART" id="SM00220">
    <property type="entry name" value="S_TKc"/>
    <property type="match status" value="1"/>
</dbReference>
<keyword evidence="7" id="KW-0418">Kinase</keyword>
<feature type="compositionally biased region" description="Low complexity" evidence="13">
    <location>
        <begin position="1526"/>
        <end position="1539"/>
    </location>
</feature>
<sequence>MQYQQGAPYQQYAPPQPTSEEHAISIALAQSVVDHEAWRHRERELQAAQAHRVVKSSAAEALSQKFWREGSLGYGEVVADGFYDIFGDFPEVCEGPNQFPALADLRKVRTGSGDVREVVLVDHEEDQGLLAVEEQLSEAMEEAKPADVAARIQVVARVVCERFGGAYDTEAALDHFWHASSAAEKRRTRSAVVPLCRLDVGSARHRALLFKVLADAAKLPCRLVRGAALCGSEAGVAALVAVPAPTGGGSRGGGEWVVDLVYEPGRLYTPQEYCAMVRAKRMRSESWHRNGSASALTAGVETSAVSSSSASSVATVSTPAAAAAAAAAASEALGPASGHLLPPHSVSTSSLPSTAAAAGGSGGAAVAAGGSGHGAAAQAGVGSSQSTPALTSPPTAHPRPTVSVPPVPGPGAFSSSLPNPGGMGGPGTLHGHGQHGGGVWGSGLGLQQGHGGGGGGGGGGAGPAIAGSRVRFTITDLPKSGSGAAHLATAITTAASSSPHGHPSALGAGGHAAPGALHSSGGSAGATVGSAPHASSHVPHVRIGPVAAGPTGGAGAFQHRAAIAPPPGTAVAGPGPGSGAAAGATGVGVGASSAARHGGGCGGLAGLAPSKARSMLDLHGSGGGGGGDLIRLDSEPLPPPEVCPTPTGGAVGGAHTGVPTFHKHQGSLDANGWVKFSGSFGRSPTPHKDEGAAHGHNPSRLSHQGAPPPSVAPTGQLGAAILASAVANGVTTNPPQQLQAQPQRPPHHPQLPTHMESSASLTSLPNAPSTADSANASNGGAVATGRGSNGSSAGMASASSSGLASQPTLSSMPPSGLPVVTTGATGLSSASPFAHFVLPAGLSLAAGVGPGQPGAAGATGGGGGLSTEATVSSAGSTQGGAAQGGAGGAAVTPAPASAPVPGKPPAATVSAASPFQAAQLGLGAGVGATQRSSLPQHLASSFPTLHPQHQPLPQLASQPQAAAAAPLGARPHAGVPPPSFPGGGFMPHAATTTITTGGGNTHAMYTPPPKDAPAAGGGGGGGGGGGSKAPSPALSTPTPLALTASSAQSTPGNAAPVESIPFADLSPWYNGSTSTGTGTGTGGNPAAAGATGAGSAGPKSGGTGNRQGGAGAGLLPPAQASTASAAAGSDPAEDKAAAKARNATFFADLSPFNNGAPAAGAGGAGGRDNTPPGGHVRGPAGRQSPIVEMPSSDNSRDATPRVSFTNTSDNSHMLLQGGGGAGGGGGPSSWSESTFDMMGRLRIGGGATATGMGMGMGMAGGRADVSVGRLGSHAHHASTGSGGSGGGGQLVLHTQPHQMQLANTSGAGGQQGQQQQFAPMGQAMGAGTGLGQAAAAAAVAEQQRQREMAIALYQQGMMGGPNSLQLISQAMALAQAAGMINLNPTPGAGAMTNLVNMQQMHMMQQHMNMQQQQQMQQQSPFGAPGGWPHAHGLGGHGAQQQQQQPLALQGPPQMGLLGMGPGGGMGGAAPHAPGTALHPWAAQAWVAANQHQQQQQQQQPQMQLQQQVPTFQPQFPPAQPTGAGGATQQQQQQRQQSAFMMHSAFMQQQQQQAVAQQQQQQHQQQQQQQQAHMERNSSFATTTTTTTTVVRQTTQVVETSAAAAAAPAPAAGGSAFAAAGAAAGIGLAHEMTVPSASRLAAMQAAAAAAAAGGVSAVSDGGAAGGTTSPLGLQPTLSVTSTMPLPPNYKDLEIDPKELTLGQRIGIGSYGEVYKGSWRGTEVAVKRFLEQNLSPPTIRDFRDEVLIMSKLRHPNIVLFMGAVTQSNQLAIVTQFVARGSLFRLLHRTKEVLDPRRRLNMALDIAKGMEYLHNCKPVLVHRDLKSPNLLVDRDWTVKVCDFGLSKVKMDTFLTAKTQGGSPAWMAPEILRSERCDEKSDVFSFGVILYELVTGREPWEELNPMQVVGVVGFNGQRMDLPPDLDPGVTALITACWADKPADRPSFSQILATLTTWSELRPTAEVMERQAASVRARQARQQGGAGGGGGGGA</sequence>
<keyword evidence="5" id="KW-0808">Transferase</keyword>
<feature type="region of interest" description="Disordered" evidence="13">
    <location>
        <begin position="939"/>
        <end position="1059"/>
    </location>
</feature>
<evidence type="ECO:0000256" key="4">
    <source>
        <dbReference type="ARBA" id="ARBA00022527"/>
    </source>
</evidence>
<evidence type="ECO:0000256" key="7">
    <source>
        <dbReference type="ARBA" id="ARBA00022777"/>
    </source>
</evidence>
<dbReference type="SUPFAM" id="SSF56112">
    <property type="entry name" value="Protein kinase-like (PK-like)"/>
    <property type="match status" value="1"/>
</dbReference>
<feature type="region of interest" description="Disordered" evidence="13">
    <location>
        <begin position="495"/>
        <end position="538"/>
    </location>
</feature>
<feature type="compositionally biased region" description="Low complexity" evidence="13">
    <location>
        <begin position="1468"/>
        <end position="1513"/>
    </location>
</feature>
<dbReference type="CDD" id="cd13999">
    <property type="entry name" value="STKc_MAP3K-like"/>
    <property type="match status" value="1"/>
</dbReference>
<feature type="compositionally biased region" description="Polar residues" evidence="13">
    <location>
        <begin position="755"/>
        <end position="778"/>
    </location>
</feature>
<feature type="region of interest" description="Disordered" evidence="13">
    <location>
        <begin position="565"/>
        <end position="595"/>
    </location>
</feature>
<dbReference type="InterPro" id="IPR000719">
    <property type="entry name" value="Prot_kinase_dom"/>
</dbReference>
<gene>
    <name evidence="15" type="ORF">HYH02_012613</name>
</gene>
<reference evidence="15" key="1">
    <citation type="journal article" date="2020" name="bioRxiv">
        <title>Comparative genomics of Chlamydomonas.</title>
        <authorList>
            <person name="Craig R.J."/>
            <person name="Hasan A.R."/>
            <person name="Ness R.W."/>
            <person name="Keightley P.D."/>
        </authorList>
    </citation>
    <scope>NUCLEOTIDE SEQUENCE</scope>
    <source>
        <strain evidence="15">CCAP 11/173</strain>
    </source>
</reference>
<feature type="compositionally biased region" description="Polar residues" evidence="13">
    <location>
        <begin position="1202"/>
        <end position="1213"/>
    </location>
</feature>
<feature type="compositionally biased region" description="Gly residues" evidence="13">
    <location>
        <begin position="1091"/>
        <end position="1112"/>
    </location>
</feature>
<evidence type="ECO:0000256" key="13">
    <source>
        <dbReference type="SAM" id="MobiDB-lite"/>
    </source>
</evidence>
<dbReference type="Pfam" id="PF07714">
    <property type="entry name" value="PK_Tyr_Ser-Thr"/>
    <property type="match status" value="1"/>
</dbReference>
<proteinExistence type="inferred from homology"/>
<feature type="region of interest" description="Disordered" evidence="13">
    <location>
        <begin position="1272"/>
        <end position="1291"/>
    </location>
</feature>
<evidence type="ECO:0000256" key="1">
    <source>
        <dbReference type="ARBA" id="ARBA00004370"/>
    </source>
</evidence>
<dbReference type="GO" id="GO:0004674">
    <property type="term" value="F:protein serine/threonine kinase activity"/>
    <property type="evidence" value="ECO:0007669"/>
    <property type="project" value="UniProtKB-KW"/>
</dbReference>
<feature type="compositionally biased region" description="Low complexity" evidence="13">
    <location>
        <begin position="495"/>
        <end position="506"/>
    </location>
</feature>
<feature type="compositionally biased region" description="Gly residues" evidence="13">
    <location>
        <begin position="852"/>
        <end position="865"/>
    </location>
</feature>
<evidence type="ECO:0000259" key="14">
    <source>
        <dbReference type="PROSITE" id="PS50011"/>
    </source>
</evidence>
<evidence type="ECO:0000256" key="12">
    <source>
        <dbReference type="PROSITE-ProRule" id="PRU10141"/>
    </source>
</evidence>
<keyword evidence="8 12" id="KW-0067">ATP-binding</keyword>
<keyword evidence="4" id="KW-0723">Serine/threonine-protein kinase</keyword>
<protein>
    <recommendedName>
        <fullName evidence="3">non-specific serine/threonine protein kinase</fullName>
        <ecNumber evidence="3">2.7.11.1</ecNumber>
    </recommendedName>
</protein>
<evidence type="ECO:0000313" key="16">
    <source>
        <dbReference type="Proteomes" id="UP000613740"/>
    </source>
</evidence>
<dbReference type="Gene3D" id="1.10.510.10">
    <property type="entry name" value="Transferase(Phosphotransferase) domain 1"/>
    <property type="match status" value="1"/>
</dbReference>
<dbReference type="Pfam" id="PF14381">
    <property type="entry name" value="EDR1_CTR1_ARMC3_pept"/>
    <property type="match status" value="1"/>
</dbReference>
<feature type="region of interest" description="Disordered" evidence="13">
    <location>
        <begin position="1409"/>
        <end position="1539"/>
    </location>
</feature>
<feature type="region of interest" description="Disordered" evidence="13">
    <location>
        <begin position="1071"/>
        <end position="1135"/>
    </location>
</feature>
<dbReference type="GO" id="GO:0016020">
    <property type="term" value="C:membrane"/>
    <property type="evidence" value="ECO:0007669"/>
    <property type="project" value="UniProtKB-SubCell"/>
</dbReference>
<feature type="compositionally biased region" description="Gly residues" evidence="13">
    <location>
        <begin position="574"/>
        <end position="589"/>
    </location>
</feature>
<feature type="compositionally biased region" description="Low complexity" evidence="13">
    <location>
        <begin position="513"/>
        <end position="531"/>
    </location>
</feature>
<dbReference type="PROSITE" id="PS00108">
    <property type="entry name" value="PROTEIN_KINASE_ST"/>
    <property type="match status" value="1"/>
</dbReference>
<comment type="caution">
    <text evidence="15">The sequence shown here is derived from an EMBL/GenBank/DDBJ whole genome shotgun (WGS) entry which is preliminary data.</text>
</comment>
<evidence type="ECO:0000256" key="9">
    <source>
        <dbReference type="ARBA" id="ARBA00023136"/>
    </source>
</evidence>
<keyword evidence="9" id="KW-0472">Membrane</keyword>
<feature type="compositionally biased region" description="Low complexity" evidence="13">
    <location>
        <begin position="1438"/>
        <end position="1456"/>
    </location>
</feature>
<name>A0A835VZC9_9CHLO</name>
<evidence type="ECO:0000256" key="2">
    <source>
        <dbReference type="ARBA" id="ARBA00010507"/>
    </source>
</evidence>
<evidence type="ECO:0000256" key="3">
    <source>
        <dbReference type="ARBA" id="ARBA00012513"/>
    </source>
</evidence>
<feature type="compositionally biased region" description="Low complexity" evidence="13">
    <location>
        <begin position="339"/>
        <end position="358"/>
    </location>
</feature>
<evidence type="ECO:0000256" key="10">
    <source>
        <dbReference type="ARBA" id="ARBA00047899"/>
    </source>
</evidence>
<feature type="compositionally biased region" description="Gly residues" evidence="13">
    <location>
        <begin position="1015"/>
        <end position="1027"/>
    </location>
</feature>
<comment type="catalytic activity">
    <reaction evidence="10">
        <text>L-threonyl-[protein] + ATP = O-phospho-L-threonyl-[protein] + ADP + H(+)</text>
        <dbReference type="Rhea" id="RHEA:46608"/>
        <dbReference type="Rhea" id="RHEA-COMP:11060"/>
        <dbReference type="Rhea" id="RHEA-COMP:11605"/>
        <dbReference type="ChEBI" id="CHEBI:15378"/>
        <dbReference type="ChEBI" id="CHEBI:30013"/>
        <dbReference type="ChEBI" id="CHEBI:30616"/>
        <dbReference type="ChEBI" id="CHEBI:61977"/>
        <dbReference type="ChEBI" id="CHEBI:456216"/>
        <dbReference type="EC" id="2.7.11.1"/>
    </reaction>
</comment>
<feature type="compositionally biased region" description="Gly residues" evidence="13">
    <location>
        <begin position="359"/>
        <end position="373"/>
    </location>
</feature>
<feature type="region of interest" description="Disordered" evidence="13">
    <location>
        <begin position="1148"/>
        <end position="1234"/>
    </location>
</feature>
<feature type="compositionally biased region" description="Low complexity" evidence="13">
    <location>
        <begin position="789"/>
        <end position="805"/>
    </location>
</feature>
<comment type="subcellular location">
    <subcellularLocation>
        <location evidence="1">Membrane</location>
    </subcellularLocation>
</comment>
<feature type="compositionally biased region" description="Polar residues" evidence="13">
    <location>
        <begin position="1034"/>
        <end position="1052"/>
    </location>
</feature>
<feature type="compositionally biased region" description="Gly residues" evidence="13">
    <location>
        <begin position="1457"/>
        <end position="1467"/>
    </location>
</feature>
<feature type="region of interest" description="Disordered" evidence="13">
    <location>
        <begin position="1970"/>
        <end position="1989"/>
    </location>
</feature>
<feature type="binding site" evidence="12">
    <location>
        <position position="1725"/>
    </location>
    <ligand>
        <name>ATP</name>
        <dbReference type="ChEBI" id="CHEBI:30616"/>
    </ligand>
</feature>
<dbReference type="InterPro" id="IPR001245">
    <property type="entry name" value="Ser-Thr/Tyr_kinase_cat_dom"/>
</dbReference>
<comment type="catalytic activity">
    <reaction evidence="11">
        <text>L-seryl-[protein] + ATP = O-phospho-L-seryl-[protein] + ADP + H(+)</text>
        <dbReference type="Rhea" id="RHEA:17989"/>
        <dbReference type="Rhea" id="RHEA-COMP:9863"/>
        <dbReference type="Rhea" id="RHEA-COMP:11604"/>
        <dbReference type="ChEBI" id="CHEBI:15378"/>
        <dbReference type="ChEBI" id="CHEBI:29999"/>
        <dbReference type="ChEBI" id="CHEBI:30616"/>
        <dbReference type="ChEBI" id="CHEBI:83421"/>
        <dbReference type="ChEBI" id="CHEBI:456216"/>
        <dbReference type="EC" id="2.7.11.1"/>
    </reaction>
</comment>
<feature type="compositionally biased region" description="Gly residues" evidence="13">
    <location>
        <begin position="1280"/>
        <end position="1289"/>
    </location>
</feature>
<dbReference type="InterPro" id="IPR017441">
    <property type="entry name" value="Protein_kinase_ATP_BS"/>
</dbReference>
<accession>A0A835VZC9</accession>
<feature type="compositionally biased region" description="Low complexity" evidence="13">
    <location>
        <begin position="1409"/>
        <end position="1418"/>
    </location>
</feature>
<feature type="compositionally biased region" description="Gly residues" evidence="13">
    <location>
        <begin position="1979"/>
        <end position="1989"/>
    </location>
</feature>
<dbReference type="OrthoDB" id="339325at2759"/>
<feature type="region of interest" description="Disordered" evidence="13">
    <location>
        <begin position="1563"/>
        <end position="1586"/>
    </location>
</feature>
<feature type="region of interest" description="Disordered" evidence="13">
    <location>
        <begin position="675"/>
        <end position="715"/>
    </location>
</feature>
<comment type="similarity">
    <text evidence="2">Belongs to the protein kinase superfamily. TKL Ser/Thr protein kinase family. RAF subfamily.</text>
</comment>
<dbReference type="PROSITE" id="PS00107">
    <property type="entry name" value="PROTEIN_KINASE_ATP"/>
    <property type="match status" value="1"/>
</dbReference>
<dbReference type="InterPro" id="IPR008271">
    <property type="entry name" value="Ser/Thr_kinase_AS"/>
</dbReference>
<feature type="compositionally biased region" description="Gly residues" evidence="13">
    <location>
        <begin position="1216"/>
        <end position="1227"/>
    </location>
</feature>
<dbReference type="Proteomes" id="UP000613740">
    <property type="component" value="Unassembled WGS sequence"/>
</dbReference>
<feature type="compositionally biased region" description="Low complexity" evidence="13">
    <location>
        <begin position="1113"/>
        <end position="1130"/>
    </location>
</feature>
<dbReference type="PROSITE" id="PS50011">
    <property type="entry name" value="PROTEIN_KINASE_DOM"/>
    <property type="match status" value="1"/>
</dbReference>
<dbReference type="InterPro" id="IPR055164">
    <property type="entry name" value="EDR1/CTR1/ARMC3-like_pept-like"/>
</dbReference>
<evidence type="ECO:0000256" key="11">
    <source>
        <dbReference type="ARBA" id="ARBA00048679"/>
    </source>
</evidence>
<evidence type="ECO:0000256" key="6">
    <source>
        <dbReference type="ARBA" id="ARBA00022741"/>
    </source>
</evidence>
<feature type="region of interest" description="Disordered" evidence="13">
    <location>
        <begin position="731"/>
        <end position="817"/>
    </location>
</feature>